<dbReference type="EMBL" id="JBBNAG010000005">
    <property type="protein sequence ID" value="KAK9133226.1"/>
    <property type="molecule type" value="Genomic_DNA"/>
</dbReference>
<gene>
    <name evidence="1" type="ORF">Scep_012754</name>
</gene>
<sequence length="78" mass="9005">MDQQELLTHIEDFFDTLYITEGATPDDEIMSLIHLKITPIEARVLQAQVTEEEIYHATFALHPTKCPEPNGFTAQFYH</sequence>
<name>A0AAP0PA53_9MAGN</name>
<comment type="caution">
    <text evidence="1">The sequence shown here is derived from an EMBL/GenBank/DDBJ whole genome shotgun (WGS) entry which is preliminary data.</text>
</comment>
<evidence type="ECO:0000313" key="2">
    <source>
        <dbReference type="Proteomes" id="UP001419268"/>
    </source>
</evidence>
<keyword evidence="2" id="KW-1185">Reference proteome</keyword>
<proteinExistence type="predicted"/>
<protein>
    <submittedName>
        <fullName evidence="1">Uncharacterized protein</fullName>
    </submittedName>
</protein>
<evidence type="ECO:0000313" key="1">
    <source>
        <dbReference type="EMBL" id="KAK9133226.1"/>
    </source>
</evidence>
<dbReference type="Proteomes" id="UP001419268">
    <property type="component" value="Unassembled WGS sequence"/>
</dbReference>
<reference evidence="1 2" key="1">
    <citation type="submission" date="2024-01" db="EMBL/GenBank/DDBJ databases">
        <title>Genome assemblies of Stephania.</title>
        <authorList>
            <person name="Yang L."/>
        </authorList>
    </citation>
    <scope>NUCLEOTIDE SEQUENCE [LARGE SCALE GENOMIC DNA]</scope>
    <source>
        <strain evidence="1">JXDWG</strain>
        <tissue evidence="1">Leaf</tissue>
    </source>
</reference>
<organism evidence="1 2">
    <name type="scientific">Stephania cephalantha</name>
    <dbReference type="NCBI Taxonomy" id="152367"/>
    <lineage>
        <taxon>Eukaryota</taxon>
        <taxon>Viridiplantae</taxon>
        <taxon>Streptophyta</taxon>
        <taxon>Embryophyta</taxon>
        <taxon>Tracheophyta</taxon>
        <taxon>Spermatophyta</taxon>
        <taxon>Magnoliopsida</taxon>
        <taxon>Ranunculales</taxon>
        <taxon>Menispermaceae</taxon>
        <taxon>Menispermoideae</taxon>
        <taxon>Cissampelideae</taxon>
        <taxon>Stephania</taxon>
    </lineage>
</organism>
<accession>A0AAP0PA53</accession>
<dbReference type="AlphaFoldDB" id="A0AAP0PA53"/>